<evidence type="ECO:0000256" key="5">
    <source>
        <dbReference type="ARBA" id="ARBA00022617"/>
    </source>
</evidence>
<evidence type="ECO:0000256" key="1">
    <source>
        <dbReference type="ARBA" id="ARBA00001971"/>
    </source>
</evidence>
<reference evidence="15" key="1">
    <citation type="submission" date="2020-05" db="EMBL/GenBank/DDBJ databases">
        <title>Mycena genomes resolve the evolution of fungal bioluminescence.</title>
        <authorList>
            <person name="Tsai I.J."/>
        </authorList>
    </citation>
    <scope>NUCLEOTIDE SEQUENCE</scope>
    <source>
        <strain evidence="15">CCC161011</strain>
    </source>
</reference>
<dbReference type="Pfam" id="PF00067">
    <property type="entry name" value="p450"/>
    <property type="match status" value="1"/>
</dbReference>
<evidence type="ECO:0000256" key="9">
    <source>
        <dbReference type="ARBA" id="ARBA00023002"/>
    </source>
</evidence>
<dbReference type="GO" id="GO:0020037">
    <property type="term" value="F:heme binding"/>
    <property type="evidence" value="ECO:0007669"/>
    <property type="project" value="InterPro"/>
</dbReference>
<feature type="binding site" description="axial binding residue" evidence="13">
    <location>
        <position position="505"/>
    </location>
    <ligand>
        <name>heme</name>
        <dbReference type="ChEBI" id="CHEBI:30413"/>
    </ligand>
    <ligandPart>
        <name>Fe</name>
        <dbReference type="ChEBI" id="CHEBI:18248"/>
    </ligandPart>
</feature>
<evidence type="ECO:0000256" key="2">
    <source>
        <dbReference type="ARBA" id="ARBA00004370"/>
    </source>
</evidence>
<comment type="subcellular location">
    <subcellularLocation>
        <location evidence="2">Membrane</location>
    </subcellularLocation>
</comment>
<dbReference type="InterPro" id="IPR001128">
    <property type="entry name" value="Cyt_P450"/>
</dbReference>
<dbReference type="InterPro" id="IPR036396">
    <property type="entry name" value="Cyt_P450_sf"/>
</dbReference>
<comment type="similarity">
    <text evidence="4">Belongs to the cytochrome P450 family.</text>
</comment>
<name>A0A8H7D1L2_9AGAR</name>
<dbReference type="InterPro" id="IPR050121">
    <property type="entry name" value="Cytochrome_P450_monoxygenase"/>
</dbReference>
<keyword evidence="9" id="KW-0560">Oxidoreductase</keyword>
<gene>
    <name evidence="15" type="ORF">MVEN_00936500</name>
</gene>
<dbReference type="Proteomes" id="UP000620124">
    <property type="component" value="Unassembled WGS sequence"/>
</dbReference>
<keyword evidence="12 14" id="KW-0472">Membrane</keyword>
<evidence type="ECO:0000256" key="7">
    <source>
        <dbReference type="ARBA" id="ARBA00022723"/>
    </source>
</evidence>
<keyword evidence="5 13" id="KW-0349">Heme</keyword>
<proteinExistence type="inferred from homology"/>
<sequence length="568" mass="63664">MCNPQCVMSGVDALKERMFCVLLHPTLFTSLISMLLKLFASLFGTIAAYVFYGILRVLYKQFTSLWRNLPGPTSKHWFYGNLKQLMNDEDPTVQEQWVQQYGPTFKYHRFFGRAALYTADLKAIHHFLANTETYQKSEWARFTLGRIVGPGILVVEGDVHKRQRKIMNPAFGPAQVRELTEIFVEKSMQLRDSWASQVANSSGVVRVDALSWLRKTTLDIIGLAGFNYKIDAIGAEDGAPPNELVDAFEALLAGETGFSLARFLQLRFPILRNIPFKQDKVFSKAQATMMRIGRRLLADSKREVSENGTFETGTGRARDLLSLLLRANTSKDLPTNQRLSDVDVIAQVPTFLVAGHETTSTAVTWALLALTQNTAAQTRLREEALGVSTDRPTMDELNALSYMDCVVRETLRMHAPVATTSRVALRDDIVPLDKPFKDTTGTVHESLQGESVLIPILVLNRNFELWGPDAMEFIPERWEKPPPGINAIPGVWGHMLTFLGGTRSCIGYRFALVEMKALIFTLVRAFEFELAVPIAEMGRTDDIVQCPIVVTDRVAGNQLPLLLRPVSH</sequence>
<evidence type="ECO:0000256" key="3">
    <source>
        <dbReference type="ARBA" id="ARBA00004721"/>
    </source>
</evidence>
<keyword evidence="11" id="KW-0503">Monooxygenase</keyword>
<evidence type="ECO:0008006" key="17">
    <source>
        <dbReference type="Google" id="ProtNLM"/>
    </source>
</evidence>
<dbReference type="PRINTS" id="PR00385">
    <property type="entry name" value="P450"/>
</dbReference>
<comment type="pathway">
    <text evidence="3">Secondary metabolite biosynthesis; terpenoid biosynthesis.</text>
</comment>
<evidence type="ECO:0000256" key="8">
    <source>
        <dbReference type="ARBA" id="ARBA00022989"/>
    </source>
</evidence>
<dbReference type="GO" id="GO:0005506">
    <property type="term" value="F:iron ion binding"/>
    <property type="evidence" value="ECO:0007669"/>
    <property type="project" value="InterPro"/>
</dbReference>
<evidence type="ECO:0000256" key="14">
    <source>
        <dbReference type="SAM" id="Phobius"/>
    </source>
</evidence>
<dbReference type="AlphaFoldDB" id="A0A8H7D1L2"/>
<keyword evidence="10 13" id="KW-0408">Iron</keyword>
<evidence type="ECO:0000313" key="16">
    <source>
        <dbReference type="Proteomes" id="UP000620124"/>
    </source>
</evidence>
<dbReference type="EMBL" id="JACAZI010000007">
    <property type="protein sequence ID" value="KAF7356067.1"/>
    <property type="molecule type" value="Genomic_DNA"/>
</dbReference>
<evidence type="ECO:0000256" key="13">
    <source>
        <dbReference type="PIRSR" id="PIRSR602403-1"/>
    </source>
</evidence>
<keyword evidence="8 14" id="KW-1133">Transmembrane helix</keyword>
<organism evidence="15 16">
    <name type="scientific">Mycena venus</name>
    <dbReference type="NCBI Taxonomy" id="2733690"/>
    <lineage>
        <taxon>Eukaryota</taxon>
        <taxon>Fungi</taxon>
        <taxon>Dikarya</taxon>
        <taxon>Basidiomycota</taxon>
        <taxon>Agaricomycotina</taxon>
        <taxon>Agaricomycetes</taxon>
        <taxon>Agaricomycetidae</taxon>
        <taxon>Agaricales</taxon>
        <taxon>Marasmiineae</taxon>
        <taxon>Mycenaceae</taxon>
        <taxon>Mycena</taxon>
    </lineage>
</organism>
<dbReference type="PANTHER" id="PTHR24305">
    <property type="entry name" value="CYTOCHROME P450"/>
    <property type="match status" value="1"/>
</dbReference>
<dbReference type="CDD" id="cd11069">
    <property type="entry name" value="CYP_FUM15-like"/>
    <property type="match status" value="1"/>
</dbReference>
<dbReference type="GO" id="GO:0016705">
    <property type="term" value="F:oxidoreductase activity, acting on paired donors, with incorporation or reduction of molecular oxygen"/>
    <property type="evidence" value="ECO:0007669"/>
    <property type="project" value="InterPro"/>
</dbReference>
<dbReference type="InterPro" id="IPR002403">
    <property type="entry name" value="Cyt_P450_E_grp-IV"/>
</dbReference>
<keyword evidence="16" id="KW-1185">Reference proteome</keyword>
<keyword evidence="6 14" id="KW-0812">Transmembrane</keyword>
<evidence type="ECO:0000256" key="11">
    <source>
        <dbReference type="ARBA" id="ARBA00023033"/>
    </source>
</evidence>
<accession>A0A8H7D1L2</accession>
<dbReference type="Gene3D" id="1.10.630.10">
    <property type="entry name" value="Cytochrome P450"/>
    <property type="match status" value="1"/>
</dbReference>
<evidence type="ECO:0000256" key="10">
    <source>
        <dbReference type="ARBA" id="ARBA00023004"/>
    </source>
</evidence>
<feature type="transmembrane region" description="Helical" evidence="14">
    <location>
        <begin position="42"/>
        <end position="59"/>
    </location>
</feature>
<comment type="caution">
    <text evidence="15">The sequence shown here is derived from an EMBL/GenBank/DDBJ whole genome shotgun (WGS) entry which is preliminary data.</text>
</comment>
<dbReference type="SUPFAM" id="SSF48264">
    <property type="entry name" value="Cytochrome P450"/>
    <property type="match status" value="1"/>
</dbReference>
<dbReference type="GO" id="GO:0004497">
    <property type="term" value="F:monooxygenase activity"/>
    <property type="evidence" value="ECO:0007669"/>
    <property type="project" value="UniProtKB-KW"/>
</dbReference>
<evidence type="ECO:0000256" key="6">
    <source>
        <dbReference type="ARBA" id="ARBA00022692"/>
    </source>
</evidence>
<protein>
    <recommendedName>
        <fullName evidence="17">Cytochrome P450</fullName>
    </recommendedName>
</protein>
<dbReference type="PANTHER" id="PTHR24305:SF166">
    <property type="entry name" value="CYTOCHROME P450 12A4, MITOCHONDRIAL-RELATED"/>
    <property type="match status" value="1"/>
</dbReference>
<dbReference type="OrthoDB" id="1470350at2759"/>
<evidence type="ECO:0000256" key="12">
    <source>
        <dbReference type="ARBA" id="ARBA00023136"/>
    </source>
</evidence>
<comment type="cofactor">
    <cofactor evidence="1 13">
        <name>heme</name>
        <dbReference type="ChEBI" id="CHEBI:30413"/>
    </cofactor>
</comment>
<evidence type="ECO:0000313" key="15">
    <source>
        <dbReference type="EMBL" id="KAF7356067.1"/>
    </source>
</evidence>
<evidence type="ECO:0000256" key="4">
    <source>
        <dbReference type="ARBA" id="ARBA00010617"/>
    </source>
</evidence>
<keyword evidence="7 13" id="KW-0479">Metal-binding</keyword>
<dbReference type="GO" id="GO:0016020">
    <property type="term" value="C:membrane"/>
    <property type="evidence" value="ECO:0007669"/>
    <property type="project" value="UniProtKB-SubCell"/>
</dbReference>
<dbReference type="PRINTS" id="PR00465">
    <property type="entry name" value="EP450IV"/>
</dbReference>